<proteinExistence type="predicted"/>
<sequence length="319" mass="34643">MSAAPHANSLSRLLNKQQPADSFPPRHLPLSDSQDPAPSPPPLSVVQSVASEFAMALPASSTAPAVPPSDATTPWEDLEGEEKRCWICFVEEREEIAAMAKMPSAGAVRWVTPCRCKNSLKVDACFDGTDRYLIMCMGTGISAISEKEGPATSKVKCPACGHPYTIEEPRDLLLSVFGYVDQAIQSVVPYVTLTGVSLAFYVVSTTFGAYAVMTICGPEQGDQILNEHAWGWRTWIGLPLIPITLVCSRLTAADTMLPLLPFLVIGDERIRVTFPPSPSFVVCLLPWARYNFCSAFCVVRLHLQNAKVAFPPPPPKAPI</sequence>
<gene>
    <name evidence="6" type="ORF">BDK51DRAFT_31958</name>
</gene>
<dbReference type="AlphaFoldDB" id="A0A4P9W497"/>
<evidence type="ECO:0000313" key="7">
    <source>
        <dbReference type="Proteomes" id="UP000269721"/>
    </source>
</evidence>
<evidence type="ECO:0000313" key="6">
    <source>
        <dbReference type="EMBL" id="RKO86065.1"/>
    </source>
</evidence>
<reference evidence="7" key="1">
    <citation type="journal article" date="2018" name="Nat. Microbiol.">
        <title>Leveraging single-cell genomics to expand the fungal tree of life.</title>
        <authorList>
            <person name="Ahrendt S.R."/>
            <person name="Quandt C.A."/>
            <person name="Ciobanu D."/>
            <person name="Clum A."/>
            <person name="Salamov A."/>
            <person name="Andreopoulos B."/>
            <person name="Cheng J.F."/>
            <person name="Woyke T."/>
            <person name="Pelin A."/>
            <person name="Henrissat B."/>
            <person name="Reynolds N.K."/>
            <person name="Benny G.L."/>
            <person name="Smith M.E."/>
            <person name="James T.Y."/>
            <person name="Grigoriev I.V."/>
        </authorList>
    </citation>
    <scope>NUCLEOTIDE SEQUENCE [LARGE SCALE GENOMIC DNA]</scope>
</reference>
<accession>A0A4P9W497</accession>
<keyword evidence="2" id="KW-0812">Transmembrane</keyword>
<organism evidence="6 7">
    <name type="scientific">Blyttiomyces helicus</name>
    <dbReference type="NCBI Taxonomy" id="388810"/>
    <lineage>
        <taxon>Eukaryota</taxon>
        <taxon>Fungi</taxon>
        <taxon>Fungi incertae sedis</taxon>
        <taxon>Chytridiomycota</taxon>
        <taxon>Chytridiomycota incertae sedis</taxon>
        <taxon>Chytridiomycetes</taxon>
        <taxon>Chytridiomycetes incertae sedis</taxon>
        <taxon>Blyttiomyces</taxon>
    </lineage>
</organism>
<evidence type="ECO:0000256" key="4">
    <source>
        <dbReference type="ARBA" id="ARBA00023136"/>
    </source>
</evidence>
<evidence type="ECO:0008006" key="8">
    <source>
        <dbReference type="Google" id="ProtNLM"/>
    </source>
</evidence>
<name>A0A4P9W497_9FUNG</name>
<comment type="subcellular location">
    <subcellularLocation>
        <location evidence="1">Membrane</location>
        <topology evidence="1">Multi-pass membrane protein</topology>
    </subcellularLocation>
</comment>
<dbReference type="InterPro" id="IPR013083">
    <property type="entry name" value="Znf_RING/FYVE/PHD"/>
</dbReference>
<dbReference type="OrthoDB" id="5817083at2759"/>
<dbReference type="GO" id="GO:0016020">
    <property type="term" value="C:membrane"/>
    <property type="evidence" value="ECO:0007669"/>
    <property type="project" value="UniProtKB-SubCell"/>
</dbReference>
<keyword evidence="7" id="KW-1185">Reference proteome</keyword>
<dbReference type="EMBL" id="KZ998504">
    <property type="protein sequence ID" value="RKO86065.1"/>
    <property type="molecule type" value="Genomic_DNA"/>
</dbReference>
<evidence type="ECO:0000256" key="2">
    <source>
        <dbReference type="ARBA" id="ARBA00022692"/>
    </source>
</evidence>
<keyword evidence="3" id="KW-1133">Transmembrane helix</keyword>
<dbReference type="Gene3D" id="3.30.40.10">
    <property type="entry name" value="Zinc/RING finger domain, C3HC4 (zinc finger)"/>
    <property type="match status" value="1"/>
</dbReference>
<feature type="region of interest" description="Disordered" evidence="5">
    <location>
        <begin position="1"/>
        <end position="45"/>
    </location>
</feature>
<dbReference type="PANTHER" id="PTHR46283">
    <property type="entry name" value="E3 UBIQUITIN-PROTEIN LIGASE MARCH5"/>
    <property type="match status" value="1"/>
</dbReference>
<evidence type="ECO:0000256" key="5">
    <source>
        <dbReference type="SAM" id="MobiDB-lite"/>
    </source>
</evidence>
<evidence type="ECO:0000256" key="3">
    <source>
        <dbReference type="ARBA" id="ARBA00022989"/>
    </source>
</evidence>
<keyword evidence="4" id="KW-0472">Membrane</keyword>
<feature type="compositionally biased region" description="Polar residues" evidence="5">
    <location>
        <begin position="8"/>
        <end position="20"/>
    </location>
</feature>
<evidence type="ECO:0000256" key="1">
    <source>
        <dbReference type="ARBA" id="ARBA00004141"/>
    </source>
</evidence>
<dbReference type="Proteomes" id="UP000269721">
    <property type="component" value="Unassembled WGS sequence"/>
</dbReference>
<protein>
    <recommendedName>
        <fullName evidence="8">RING-CH-type domain-containing protein</fullName>
    </recommendedName>
</protein>